<dbReference type="Gene3D" id="1.25.40.10">
    <property type="entry name" value="Tetratricopeptide repeat domain"/>
    <property type="match status" value="1"/>
</dbReference>
<comment type="caution">
    <text evidence="1">The sequence shown here is derived from an EMBL/GenBank/DDBJ whole genome shotgun (WGS) entry which is preliminary data.</text>
</comment>
<name>A0A927MP57_9ACTN</name>
<dbReference type="AlphaFoldDB" id="A0A927MP57"/>
<protein>
    <submittedName>
        <fullName evidence="1">Tetratricopeptide (TPR) repeat protein</fullName>
    </submittedName>
</protein>
<gene>
    <name evidence="1" type="ORF">HEB94_001144</name>
</gene>
<accession>A0A927MP57</accession>
<dbReference type="RefSeq" id="WP_202896149.1">
    <property type="nucleotide sequence ID" value="NZ_BAABJL010000045.1"/>
</dbReference>
<proteinExistence type="predicted"/>
<dbReference type="EMBL" id="JADBEM010000001">
    <property type="protein sequence ID" value="MBE1604296.1"/>
    <property type="molecule type" value="Genomic_DNA"/>
</dbReference>
<dbReference type="InterPro" id="IPR011990">
    <property type="entry name" value="TPR-like_helical_dom_sf"/>
</dbReference>
<evidence type="ECO:0000313" key="2">
    <source>
        <dbReference type="Proteomes" id="UP000638648"/>
    </source>
</evidence>
<dbReference type="Proteomes" id="UP000638648">
    <property type="component" value="Unassembled WGS sequence"/>
</dbReference>
<keyword evidence="2" id="KW-1185">Reference proteome</keyword>
<organism evidence="1 2">
    <name type="scientific">Actinopolymorpha pittospori</name>
    <dbReference type="NCBI Taxonomy" id="648752"/>
    <lineage>
        <taxon>Bacteria</taxon>
        <taxon>Bacillati</taxon>
        <taxon>Actinomycetota</taxon>
        <taxon>Actinomycetes</taxon>
        <taxon>Propionibacteriales</taxon>
        <taxon>Actinopolymorphaceae</taxon>
        <taxon>Actinopolymorpha</taxon>
    </lineage>
</organism>
<sequence>MGHQELPAWAQRIRRERELRGWSQVDAVRAMAAHADEALPDRTHILRRWKAWEAGEHKPDDRYQSLIARTFGTAKHAMFPAAGRRNSHAELLAATGMDTLEVIGRIRASDLDGATLDALRITVDRLCSEYAYVPSEQLVVEGREWLGRVADLRNGRLTLAQHREVLTLAGWLALLVGCVEYDAGDQLSAEATRRAAFSLGREAGNGEIQGWAHEMRAWFALTSGDYRGAITAARAGAEVAKGHGVAVQLAAQEAKAWARLGDRRQVGVTLDRGVEILNALPYPDNVAHHFVVDPSKWDFYAMDCYRILGEDAMAQDLAEEVLRATNDRSPMRRAEARITLAVVAARAGELEQAVGQGGRALTDGAKRSVPSLLMCSAELAAILQQRFAGEGTTRDYLDQLRALGST</sequence>
<reference evidence="1" key="1">
    <citation type="submission" date="2020-10" db="EMBL/GenBank/DDBJ databases">
        <title>Sequencing the genomes of 1000 actinobacteria strains.</title>
        <authorList>
            <person name="Klenk H.-P."/>
        </authorList>
    </citation>
    <scope>NUCLEOTIDE SEQUENCE</scope>
    <source>
        <strain evidence="1">DSM 45354</strain>
    </source>
</reference>
<evidence type="ECO:0000313" key="1">
    <source>
        <dbReference type="EMBL" id="MBE1604296.1"/>
    </source>
</evidence>